<keyword evidence="1" id="KW-0472">Membrane</keyword>
<keyword evidence="1" id="KW-0812">Transmembrane</keyword>
<evidence type="ECO:0000313" key="2">
    <source>
        <dbReference type="EMBL" id="JAC62475.1"/>
    </source>
</evidence>
<evidence type="ECO:0000256" key="1">
    <source>
        <dbReference type="SAM" id="Phobius"/>
    </source>
</evidence>
<organism evidence="2">
    <name type="scientific">Tetraselmis sp. GSL018</name>
    <dbReference type="NCBI Taxonomy" id="582737"/>
    <lineage>
        <taxon>Eukaryota</taxon>
        <taxon>Viridiplantae</taxon>
        <taxon>Chlorophyta</taxon>
        <taxon>core chlorophytes</taxon>
        <taxon>Chlorodendrophyceae</taxon>
        <taxon>Chlorodendrales</taxon>
        <taxon>Chlorodendraceae</taxon>
        <taxon>Tetraselmis</taxon>
    </lineage>
</organism>
<sequence length="158" mass="17365">MVDVVWIVLLSVILGITLSLIILFGQDSAPATCIGQLYYVLVGIPRQSSMFCLQKLFGDRAVKCCSDSYQWLCYESNPVLQIFYTGLLGGGYWLYCQSVFPLVPGPLIPAIHKYTGSMHVIACFALMCICSVSDPGIVTEGNAEQLCELYKYGQDGQV</sequence>
<proteinExistence type="predicted"/>
<feature type="transmembrane region" description="Helical" evidence="1">
    <location>
        <begin position="6"/>
        <end position="24"/>
    </location>
</feature>
<gene>
    <name evidence="2" type="ORF">TSPGSL018_23259</name>
</gene>
<protein>
    <submittedName>
        <fullName evidence="2">Uncharacterized protein</fullName>
    </submittedName>
</protein>
<feature type="non-terminal residue" evidence="2">
    <location>
        <position position="158"/>
    </location>
</feature>
<name>A0A061QVI3_9CHLO</name>
<reference evidence="2" key="1">
    <citation type="submission" date="2014-05" db="EMBL/GenBank/DDBJ databases">
        <title>The transcriptome of the halophilic microalga Tetraselmis sp. GSL018 isolated from the Great Salt Lake, Utah.</title>
        <authorList>
            <person name="Jinkerson R.E."/>
            <person name="D'Adamo S."/>
            <person name="Posewitz M.C."/>
        </authorList>
    </citation>
    <scope>NUCLEOTIDE SEQUENCE</scope>
    <source>
        <strain evidence="2">GSL018</strain>
    </source>
</reference>
<dbReference type="AlphaFoldDB" id="A0A061QVI3"/>
<dbReference type="EMBL" id="GBEZ01024519">
    <property type="protein sequence ID" value="JAC62475.1"/>
    <property type="molecule type" value="Transcribed_RNA"/>
</dbReference>
<accession>A0A061QVI3</accession>
<keyword evidence="1" id="KW-1133">Transmembrane helix</keyword>